<evidence type="ECO:0008006" key="4">
    <source>
        <dbReference type="Google" id="ProtNLM"/>
    </source>
</evidence>
<gene>
    <name evidence="2" type="ORF">CPB84DRAFT_1401552</name>
</gene>
<evidence type="ECO:0000313" key="3">
    <source>
        <dbReference type="Proteomes" id="UP000724874"/>
    </source>
</evidence>
<accession>A0A9P5TK06</accession>
<feature type="region of interest" description="Disordered" evidence="1">
    <location>
        <begin position="131"/>
        <end position="179"/>
    </location>
</feature>
<proteinExistence type="predicted"/>
<evidence type="ECO:0000313" key="2">
    <source>
        <dbReference type="EMBL" id="KAF8890271.1"/>
    </source>
</evidence>
<reference evidence="2" key="1">
    <citation type="submission" date="2020-11" db="EMBL/GenBank/DDBJ databases">
        <authorList>
            <consortium name="DOE Joint Genome Institute"/>
            <person name="Ahrendt S."/>
            <person name="Riley R."/>
            <person name="Andreopoulos W."/>
            <person name="LaButti K."/>
            <person name="Pangilinan J."/>
            <person name="Ruiz-duenas F.J."/>
            <person name="Barrasa J.M."/>
            <person name="Sanchez-Garcia M."/>
            <person name="Camarero S."/>
            <person name="Miyauchi S."/>
            <person name="Serrano A."/>
            <person name="Linde D."/>
            <person name="Babiker R."/>
            <person name="Drula E."/>
            <person name="Ayuso-Fernandez I."/>
            <person name="Pacheco R."/>
            <person name="Padilla G."/>
            <person name="Ferreira P."/>
            <person name="Barriuso J."/>
            <person name="Kellner H."/>
            <person name="Castanera R."/>
            <person name="Alfaro M."/>
            <person name="Ramirez L."/>
            <person name="Pisabarro A.G."/>
            <person name="Kuo A."/>
            <person name="Tritt A."/>
            <person name="Lipzen A."/>
            <person name="He G."/>
            <person name="Yan M."/>
            <person name="Ng V."/>
            <person name="Cullen D."/>
            <person name="Martin F."/>
            <person name="Rosso M.-N."/>
            <person name="Henrissat B."/>
            <person name="Hibbett D."/>
            <person name="Martinez A.T."/>
            <person name="Grigoriev I.V."/>
        </authorList>
    </citation>
    <scope>NUCLEOTIDE SEQUENCE</scope>
    <source>
        <strain evidence="2">AH 44721</strain>
    </source>
</reference>
<protein>
    <recommendedName>
        <fullName evidence="4">No apical meristem-associated C-terminal domain-containing protein</fullName>
    </recommendedName>
</protein>
<keyword evidence="3" id="KW-1185">Reference proteome</keyword>
<feature type="compositionally biased region" description="Low complexity" evidence="1">
    <location>
        <begin position="156"/>
        <end position="179"/>
    </location>
</feature>
<dbReference type="OrthoDB" id="3269005at2759"/>
<comment type="caution">
    <text evidence="2">The sequence shown here is derived from an EMBL/GenBank/DDBJ whole genome shotgun (WGS) entry which is preliminary data.</text>
</comment>
<organism evidence="2 3">
    <name type="scientific">Gymnopilus junonius</name>
    <name type="common">Spectacular rustgill mushroom</name>
    <name type="synonym">Gymnopilus spectabilis subsp. junonius</name>
    <dbReference type="NCBI Taxonomy" id="109634"/>
    <lineage>
        <taxon>Eukaryota</taxon>
        <taxon>Fungi</taxon>
        <taxon>Dikarya</taxon>
        <taxon>Basidiomycota</taxon>
        <taxon>Agaricomycotina</taxon>
        <taxon>Agaricomycetes</taxon>
        <taxon>Agaricomycetidae</taxon>
        <taxon>Agaricales</taxon>
        <taxon>Agaricineae</taxon>
        <taxon>Hymenogastraceae</taxon>
        <taxon>Gymnopilus</taxon>
    </lineage>
</organism>
<sequence length="284" mass="31082">MVWSSLKKSYSVYHKQLQQTGHGLIMADREDEIISGSPIGNVWEKMKLKFPWYRRLHLLLCGSPIYDMSALANSTTPLNTSVLANSTTSLNTSVLTSMTPLTVTTGSAVATVDRSGSPEWDMNCLEADLNASASPIAPPFDDDSSMRERSSPPPEESATPSATAQTALAPFPSLSPPASAAVVPSTPVVTHVVDEAPKTIPSKRKLNTLDTIKEFTEAHQAGRLETERIRAEGKRQRALIYSENQLSIECMKHEDGERQRLHELAVLDKKIELARLQAGNSEQT</sequence>
<dbReference type="AlphaFoldDB" id="A0A9P5TK06"/>
<evidence type="ECO:0000256" key="1">
    <source>
        <dbReference type="SAM" id="MobiDB-lite"/>
    </source>
</evidence>
<dbReference type="Proteomes" id="UP000724874">
    <property type="component" value="Unassembled WGS sequence"/>
</dbReference>
<name>A0A9P5TK06_GYMJU</name>
<dbReference type="EMBL" id="JADNYJ010000076">
    <property type="protein sequence ID" value="KAF8890271.1"/>
    <property type="molecule type" value="Genomic_DNA"/>
</dbReference>